<keyword evidence="1" id="KW-0472">Membrane</keyword>
<dbReference type="InterPro" id="IPR052734">
    <property type="entry name" value="Nod_factor_acetyltransferase"/>
</dbReference>
<feature type="transmembrane region" description="Helical" evidence="1">
    <location>
        <begin position="158"/>
        <end position="175"/>
    </location>
</feature>
<proteinExistence type="predicted"/>
<gene>
    <name evidence="2" type="primary">ykrP</name>
    <name evidence="2" type="ORF">GCM10008018_63740</name>
</gene>
<name>A0ABQ1FEV6_9BACL</name>
<feature type="transmembrane region" description="Helical" evidence="1">
    <location>
        <begin position="291"/>
        <end position="309"/>
    </location>
</feature>
<feature type="transmembrane region" description="Helical" evidence="1">
    <location>
        <begin position="83"/>
        <end position="102"/>
    </location>
</feature>
<accession>A0ABQ1FEV6</accession>
<dbReference type="Proteomes" id="UP000615455">
    <property type="component" value="Unassembled WGS sequence"/>
</dbReference>
<feature type="transmembrane region" description="Helical" evidence="1">
    <location>
        <begin position="12"/>
        <end position="34"/>
    </location>
</feature>
<organism evidence="2 3">
    <name type="scientific">Paenibacillus marchantiophytorum</name>
    <dbReference type="NCBI Taxonomy" id="1619310"/>
    <lineage>
        <taxon>Bacteria</taxon>
        <taxon>Bacillati</taxon>
        <taxon>Bacillota</taxon>
        <taxon>Bacilli</taxon>
        <taxon>Bacillales</taxon>
        <taxon>Paenibacillaceae</taxon>
        <taxon>Paenibacillus</taxon>
    </lineage>
</organism>
<evidence type="ECO:0000313" key="2">
    <source>
        <dbReference type="EMBL" id="GGA09346.1"/>
    </source>
</evidence>
<protein>
    <submittedName>
        <fullName evidence="2">Membrane-bound acyltransferase YkrP</fullName>
    </submittedName>
</protein>
<reference evidence="3" key="1">
    <citation type="journal article" date="2019" name="Int. J. Syst. Evol. Microbiol.">
        <title>The Global Catalogue of Microorganisms (GCM) 10K type strain sequencing project: providing services to taxonomists for standard genome sequencing and annotation.</title>
        <authorList>
            <consortium name="The Broad Institute Genomics Platform"/>
            <consortium name="The Broad Institute Genome Sequencing Center for Infectious Disease"/>
            <person name="Wu L."/>
            <person name="Ma J."/>
        </authorList>
    </citation>
    <scope>NUCLEOTIDE SEQUENCE [LARGE SCALE GENOMIC DNA]</scope>
    <source>
        <strain evidence="3">CGMCC 1.15043</strain>
    </source>
</reference>
<keyword evidence="3" id="KW-1185">Reference proteome</keyword>
<keyword evidence="2" id="KW-0808">Transferase</keyword>
<feature type="transmembrane region" description="Helical" evidence="1">
    <location>
        <begin position="264"/>
        <end position="285"/>
    </location>
</feature>
<keyword evidence="1" id="KW-1133">Transmembrane helix</keyword>
<feature type="transmembrane region" description="Helical" evidence="1">
    <location>
        <begin position="40"/>
        <end position="62"/>
    </location>
</feature>
<keyword evidence="1" id="KW-0812">Transmembrane</keyword>
<feature type="transmembrane region" description="Helical" evidence="1">
    <location>
        <begin position="136"/>
        <end position="152"/>
    </location>
</feature>
<dbReference type="PANTHER" id="PTHR37312">
    <property type="entry name" value="MEMBRANE-BOUND ACYLTRANSFERASE YKRP-RELATED"/>
    <property type="match status" value="1"/>
</dbReference>
<sequence length="350" mass="40267">MDKVDHTASNTFMLNAKFLLILFVVIANCIEPLIQQSPAFHSLYLAIYTFHIPMFVMATGYFSKSFKLDVPGIQSLQMIFYHYLIFQSLYSLLDALAFHAPGVRYSFFIPYSLLWFLFSHFCWRLLLLLFTKLKHPLAISIVLGILIGYAPFTGTMLSFSRTLVFFPFFLAGYYFQLDRVPKLIVRLNKWFSAIGLLGILVLLNVTTLDPKWLYSSFTYTELGSLHWYTGGYRLGIYLLEIVASFCFLSFVPRTPSILTEWGKYTVYVFLLHAFITKTAISLGLFSHVHTAAQMALVLLLAAAMTWLLLQGWVRRFSQPLIEPHLSFWKRGAIRTNKRPQLPDSPDSPIK</sequence>
<dbReference type="GO" id="GO:0016746">
    <property type="term" value="F:acyltransferase activity"/>
    <property type="evidence" value="ECO:0007669"/>
    <property type="project" value="UniProtKB-KW"/>
</dbReference>
<keyword evidence="2" id="KW-0012">Acyltransferase</keyword>
<dbReference type="RefSeq" id="WP_189019503.1">
    <property type="nucleotide sequence ID" value="NZ_BMHE01000057.1"/>
</dbReference>
<dbReference type="PANTHER" id="PTHR37312:SF1">
    <property type="entry name" value="MEMBRANE-BOUND ACYLTRANSFERASE YKRP-RELATED"/>
    <property type="match status" value="1"/>
</dbReference>
<dbReference type="EMBL" id="BMHE01000057">
    <property type="protein sequence ID" value="GGA09346.1"/>
    <property type="molecule type" value="Genomic_DNA"/>
</dbReference>
<evidence type="ECO:0000313" key="3">
    <source>
        <dbReference type="Proteomes" id="UP000615455"/>
    </source>
</evidence>
<feature type="transmembrane region" description="Helical" evidence="1">
    <location>
        <begin position="187"/>
        <end position="206"/>
    </location>
</feature>
<evidence type="ECO:0000256" key="1">
    <source>
        <dbReference type="SAM" id="Phobius"/>
    </source>
</evidence>
<feature type="transmembrane region" description="Helical" evidence="1">
    <location>
        <begin position="108"/>
        <end position="129"/>
    </location>
</feature>
<comment type="caution">
    <text evidence="2">The sequence shown here is derived from an EMBL/GenBank/DDBJ whole genome shotgun (WGS) entry which is preliminary data.</text>
</comment>
<feature type="transmembrane region" description="Helical" evidence="1">
    <location>
        <begin position="234"/>
        <end position="252"/>
    </location>
</feature>